<dbReference type="PROSITE" id="PS50110">
    <property type="entry name" value="RESPONSE_REGULATORY"/>
    <property type="match status" value="1"/>
</dbReference>
<dbReference type="EMBL" id="CP114030">
    <property type="protein sequence ID" value="WAP71471.1"/>
    <property type="molecule type" value="Genomic_DNA"/>
</dbReference>
<keyword evidence="4" id="KW-1185">Reference proteome</keyword>
<dbReference type="Gene3D" id="3.40.50.2300">
    <property type="match status" value="1"/>
</dbReference>
<evidence type="ECO:0000256" key="1">
    <source>
        <dbReference type="PROSITE-ProRule" id="PRU00169"/>
    </source>
</evidence>
<dbReference type="SMART" id="SM00448">
    <property type="entry name" value="REC"/>
    <property type="match status" value="1"/>
</dbReference>
<feature type="domain" description="Response regulatory" evidence="2">
    <location>
        <begin position="13"/>
        <end position="124"/>
    </location>
</feature>
<keyword evidence="3" id="KW-0614">Plasmid</keyword>
<gene>
    <name evidence="3" type="ORF">OH818_27940</name>
</gene>
<organism evidence="3 4">
    <name type="scientific">Jiella pelagia</name>
    <dbReference type="NCBI Taxonomy" id="2986949"/>
    <lineage>
        <taxon>Bacteria</taxon>
        <taxon>Pseudomonadati</taxon>
        <taxon>Pseudomonadota</taxon>
        <taxon>Alphaproteobacteria</taxon>
        <taxon>Hyphomicrobiales</taxon>
        <taxon>Aurantimonadaceae</taxon>
        <taxon>Jiella</taxon>
    </lineage>
</organism>
<dbReference type="Proteomes" id="UP001164020">
    <property type="component" value="Plasmid unnamed2"/>
</dbReference>
<dbReference type="RefSeq" id="WP_083591632.1">
    <property type="nucleotide sequence ID" value="NZ_CP114030.1"/>
</dbReference>
<reference evidence="3" key="1">
    <citation type="submission" date="2022-12" db="EMBL/GenBank/DDBJ databases">
        <title>Jiella pelagia sp. nov., isolated from phosphonate enriched culture of Northwest Pacific surface seawater.</title>
        <authorList>
            <person name="Shin D.Y."/>
            <person name="Hwang C.Y."/>
        </authorList>
    </citation>
    <scope>NUCLEOTIDE SEQUENCE</scope>
    <source>
        <strain evidence="3">HL-NP1</strain>
        <plasmid evidence="3">unnamed2</plasmid>
    </source>
</reference>
<feature type="modified residue" description="4-aspartylphosphate" evidence="1">
    <location>
        <position position="63"/>
    </location>
</feature>
<evidence type="ECO:0000259" key="2">
    <source>
        <dbReference type="PROSITE" id="PS50110"/>
    </source>
</evidence>
<dbReference type="InterPro" id="IPR001789">
    <property type="entry name" value="Sig_transdc_resp-reg_receiver"/>
</dbReference>
<dbReference type="InterPro" id="IPR011006">
    <property type="entry name" value="CheY-like_superfamily"/>
</dbReference>
<dbReference type="Pfam" id="PF00072">
    <property type="entry name" value="Response_reg"/>
    <property type="match status" value="1"/>
</dbReference>
<dbReference type="SUPFAM" id="SSF52172">
    <property type="entry name" value="CheY-like"/>
    <property type="match status" value="1"/>
</dbReference>
<evidence type="ECO:0000313" key="3">
    <source>
        <dbReference type="EMBL" id="WAP71471.1"/>
    </source>
</evidence>
<geneLocation type="plasmid" evidence="3 4">
    <name>unnamed2</name>
</geneLocation>
<protein>
    <submittedName>
        <fullName evidence="3">Response regulator</fullName>
    </submittedName>
</protein>
<sequence length="133" mass="14415">MKHAVSASSGPLHILYIEDNPLIVFHVEQMIEDLGHVFAGSFESFEALKAECEGMTFDGALIDIDLTDGRTGPLAAEWLHRRGIPSMFLTGQADVASGYGHVSLGTLSKPVGMDKLAEALELFRRKPGPDPHD</sequence>
<evidence type="ECO:0000313" key="4">
    <source>
        <dbReference type="Proteomes" id="UP001164020"/>
    </source>
</evidence>
<keyword evidence="1" id="KW-0597">Phosphoprotein</keyword>
<proteinExistence type="predicted"/>
<accession>A0ABY7C6U7</accession>
<name>A0ABY7C6U7_9HYPH</name>